<proteinExistence type="predicted"/>
<dbReference type="EMBL" id="QGDQ01000015">
    <property type="protein sequence ID" value="PWJ53075.1"/>
    <property type="molecule type" value="Genomic_DNA"/>
</dbReference>
<dbReference type="OrthoDB" id="5197250at2"/>
<organism evidence="2 3">
    <name type="scientific">Quadrisphaera granulorum</name>
    <dbReference type="NCBI Taxonomy" id="317664"/>
    <lineage>
        <taxon>Bacteria</taxon>
        <taxon>Bacillati</taxon>
        <taxon>Actinomycetota</taxon>
        <taxon>Actinomycetes</taxon>
        <taxon>Kineosporiales</taxon>
        <taxon>Kineosporiaceae</taxon>
        <taxon>Quadrisphaera</taxon>
    </lineage>
</organism>
<dbReference type="CDD" id="cd21631">
    <property type="entry name" value="RHH_CopG_NikR-like"/>
    <property type="match status" value="1"/>
</dbReference>
<accession>A0A316A5W3</accession>
<dbReference type="RefSeq" id="WP_109774917.1">
    <property type="nucleotide sequence ID" value="NZ_QGDQ01000015.1"/>
</dbReference>
<feature type="region of interest" description="Disordered" evidence="1">
    <location>
        <begin position="57"/>
        <end position="104"/>
    </location>
</feature>
<name>A0A316A5W3_9ACTN</name>
<protein>
    <recommendedName>
        <fullName evidence="4">Ribbon-helix-helix CopG family protein</fullName>
    </recommendedName>
</protein>
<dbReference type="AlphaFoldDB" id="A0A316A5W3"/>
<evidence type="ECO:0000313" key="3">
    <source>
        <dbReference type="Proteomes" id="UP000245469"/>
    </source>
</evidence>
<feature type="compositionally biased region" description="Basic and acidic residues" evidence="1">
    <location>
        <begin position="86"/>
        <end position="98"/>
    </location>
</feature>
<reference evidence="2 3" key="1">
    <citation type="submission" date="2018-03" db="EMBL/GenBank/DDBJ databases">
        <title>Genomic Encyclopedia of Archaeal and Bacterial Type Strains, Phase II (KMG-II): from individual species to whole genera.</title>
        <authorList>
            <person name="Goeker M."/>
        </authorList>
    </citation>
    <scope>NUCLEOTIDE SEQUENCE [LARGE SCALE GENOMIC DNA]</scope>
    <source>
        <strain evidence="2 3">DSM 44889</strain>
    </source>
</reference>
<evidence type="ECO:0000313" key="2">
    <source>
        <dbReference type="EMBL" id="PWJ53075.1"/>
    </source>
</evidence>
<evidence type="ECO:0000256" key="1">
    <source>
        <dbReference type="SAM" id="MobiDB-lite"/>
    </source>
</evidence>
<sequence length="119" mass="13203">MNNINIRTTDGRSLEVDRVEDLDLDLTPVTLESGRHLDEHGAEDLVTELLETAGRPLPAHLRPVGRPPLSGVPGESSARIAFRASPDLRDRAEQEARRRGMKVSQLAREALTSYLAHHH</sequence>
<dbReference type="Proteomes" id="UP000245469">
    <property type="component" value="Unassembled WGS sequence"/>
</dbReference>
<evidence type="ECO:0008006" key="4">
    <source>
        <dbReference type="Google" id="ProtNLM"/>
    </source>
</evidence>
<keyword evidence="3" id="KW-1185">Reference proteome</keyword>
<comment type="caution">
    <text evidence="2">The sequence shown here is derived from an EMBL/GenBank/DDBJ whole genome shotgun (WGS) entry which is preliminary data.</text>
</comment>
<gene>
    <name evidence="2" type="ORF">BXY45_11593</name>
</gene>